<gene>
    <name evidence="1" type="ORF">GCM10007989_07830</name>
</gene>
<name>A0A918RY19_9HYPH</name>
<comment type="caution">
    <text evidence="1">The sequence shown here is derived from an EMBL/GenBank/DDBJ whole genome shotgun (WGS) entry which is preliminary data.</text>
</comment>
<evidence type="ECO:0000313" key="1">
    <source>
        <dbReference type="EMBL" id="GHA15490.1"/>
    </source>
</evidence>
<dbReference type="Proteomes" id="UP000646579">
    <property type="component" value="Unassembled WGS sequence"/>
</dbReference>
<evidence type="ECO:0000313" key="2">
    <source>
        <dbReference type="Proteomes" id="UP000646579"/>
    </source>
</evidence>
<protein>
    <submittedName>
        <fullName evidence="1">Uncharacterized protein</fullName>
    </submittedName>
</protein>
<dbReference type="AlphaFoldDB" id="A0A918RY19"/>
<proteinExistence type="predicted"/>
<dbReference type="RefSeq" id="WP_189423600.1">
    <property type="nucleotide sequence ID" value="NZ_BMZE01000001.1"/>
</dbReference>
<reference evidence="1" key="1">
    <citation type="journal article" date="2014" name="Int. J. Syst. Evol. Microbiol.">
        <title>Complete genome sequence of Corynebacterium casei LMG S-19264T (=DSM 44701T), isolated from a smear-ripened cheese.</title>
        <authorList>
            <consortium name="US DOE Joint Genome Institute (JGI-PGF)"/>
            <person name="Walter F."/>
            <person name="Albersmeier A."/>
            <person name="Kalinowski J."/>
            <person name="Ruckert C."/>
        </authorList>
    </citation>
    <scope>NUCLEOTIDE SEQUENCE</scope>
    <source>
        <strain evidence="1">KCTC 32437</strain>
    </source>
</reference>
<reference evidence="1" key="2">
    <citation type="submission" date="2020-09" db="EMBL/GenBank/DDBJ databases">
        <authorList>
            <person name="Sun Q."/>
            <person name="Kim S."/>
        </authorList>
    </citation>
    <scope>NUCLEOTIDE SEQUENCE</scope>
    <source>
        <strain evidence="1">KCTC 32437</strain>
    </source>
</reference>
<dbReference type="EMBL" id="BMZE01000001">
    <property type="protein sequence ID" value="GHA15490.1"/>
    <property type="molecule type" value="Genomic_DNA"/>
</dbReference>
<accession>A0A918RY19</accession>
<organism evidence="1 2">
    <name type="scientific">Devosia pacifica</name>
    <dbReference type="NCBI Taxonomy" id="1335967"/>
    <lineage>
        <taxon>Bacteria</taxon>
        <taxon>Pseudomonadati</taxon>
        <taxon>Pseudomonadota</taxon>
        <taxon>Alphaproteobacteria</taxon>
        <taxon>Hyphomicrobiales</taxon>
        <taxon>Devosiaceae</taxon>
        <taxon>Devosia</taxon>
    </lineage>
</organism>
<sequence>MARIAKDTTLVITVGCYSDYRDHGPFKVLRDFDQHEVAKEYTDNWAKEHPDSKDWDGPDLYGFMGWLAKNDYIEDIEGTQVWHLGDYYLEPETWPDAEPQP</sequence>
<keyword evidence="2" id="KW-1185">Reference proteome</keyword>